<name>A0AAN0SHW2_9VIBR</name>
<dbReference type="InterPro" id="IPR020449">
    <property type="entry name" value="Tscrpt_reg_AraC-type_HTH"/>
</dbReference>
<evidence type="ECO:0000256" key="4">
    <source>
        <dbReference type="ARBA" id="ARBA00023163"/>
    </source>
</evidence>
<feature type="domain" description="HTH araC/xylS-type" evidence="6">
    <location>
        <begin position="187"/>
        <end position="287"/>
    </location>
</feature>
<keyword evidence="1" id="KW-0805">Transcription regulation</keyword>
<keyword evidence="8" id="KW-1185">Reference proteome</keyword>
<dbReference type="PANTHER" id="PTHR43280">
    <property type="entry name" value="ARAC-FAMILY TRANSCRIPTIONAL REGULATOR"/>
    <property type="match status" value="1"/>
</dbReference>
<dbReference type="InterPro" id="IPR018060">
    <property type="entry name" value="HTH_AraC"/>
</dbReference>
<accession>A0AAN0SHW2</accession>
<dbReference type="InterPro" id="IPR037923">
    <property type="entry name" value="HTH-like"/>
</dbReference>
<dbReference type="EMBL" id="CP009620">
    <property type="protein sequence ID" value="AIW22884.1"/>
    <property type="molecule type" value="Genomic_DNA"/>
</dbReference>
<dbReference type="Gene3D" id="1.10.10.60">
    <property type="entry name" value="Homeodomain-like"/>
    <property type="match status" value="2"/>
</dbReference>
<dbReference type="InterPro" id="IPR009057">
    <property type="entry name" value="Homeodomain-like_sf"/>
</dbReference>
<dbReference type="PROSITE" id="PS00041">
    <property type="entry name" value="HTH_ARAC_FAMILY_1"/>
    <property type="match status" value="1"/>
</dbReference>
<feature type="coiled-coil region" evidence="5">
    <location>
        <begin position="125"/>
        <end position="152"/>
    </location>
</feature>
<evidence type="ECO:0000256" key="1">
    <source>
        <dbReference type="ARBA" id="ARBA00023015"/>
    </source>
</evidence>
<gene>
    <name evidence="7" type="ORF">IX92_27990</name>
</gene>
<dbReference type="Proteomes" id="UP000030081">
    <property type="component" value="Plasmid p319"/>
</dbReference>
<keyword evidence="3" id="KW-0010">Activator</keyword>
<sequence>MIEKYKLATHQKHPHLSFAYVDGDHKSDFAMHRHDFSELFIVVSGRGIHNVAKHQYSLQPGDVFVINGDIEHGFQDVEELKLINLMFDAQNPFFESSSMRRLAGYQALFKIEPFARQSSEYQAKLTLKREELKTIIRLLEQIRNEYERAEAGFEIMISGAMQQLVIHLARIYQNQQGALPTTTLALGRAIAYIELNFQNIEISSEQIAKHAFISKRQLERLFRQFFNTSPTKYVRALQLNFSQTLLLSEDKCSIQSIAEQSGFGDSNYFSKCFKNTFNITPKQFRAQYRHNSG</sequence>
<organism evidence="7 8">
    <name type="scientific">Vibrio coralliilyticus</name>
    <dbReference type="NCBI Taxonomy" id="190893"/>
    <lineage>
        <taxon>Bacteria</taxon>
        <taxon>Pseudomonadati</taxon>
        <taxon>Pseudomonadota</taxon>
        <taxon>Gammaproteobacteria</taxon>
        <taxon>Vibrionales</taxon>
        <taxon>Vibrionaceae</taxon>
        <taxon>Vibrio</taxon>
    </lineage>
</organism>
<reference evidence="7 8" key="1">
    <citation type="submission" date="2014-10" db="EMBL/GenBank/DDBJ databases">
        <title>The Complete Genome Sequence for the Shellfish Pathogen Vibrio coralliilyticus RE98 Isolated from a Shellfish Hatchery.</title>
        <authorList>
            <person name="Richards G.P."/>
            <person name="Bono J.L."/>
            <person name="Watson M.A."/>
            <person name="Needleman D.S."/>
        </authorList>
    </citation>
    <scope>NUCLEOTIDE SEQUENCE [LARGE SCALE GENOMIC DNA]</scope>
    <source>
        <strain evidence="7 8">RE98</strain>
        <plasmid evidence="7 8">p319</plasmid>
    </source>
</reference>
<dbReference type="GO" id="GO:0043565">
    <property type="term" value="F:sequence-specific DNA binding"/>
    <property type="evidence" value="ECO:0007669"/>
    <property type="project" value="InterPro"/>
</dbReference>
<dbReference type="PROSITE" id="PS01124">
    <property type="entry name" value="HTH_ARAC_FAMILY_2"/>
    <property type="match status" value="1"/>
</dbReference>
<keyword evidence="5" id="KW-0175">Coiled coil</keyword>
<dbReference type="PRINTS" id="PR00032">
    <property type="entry name" value="HTHARAC"/>
</dbReference>
<evidence type="ECO:0000313" key="7">
    <source>
        <dbReference type="EMBL" id="AIW22884.1"/>
    </source>
</evidence>
<keyword evidence="7" id="KW-0614">Plasmid</keyword>
<geneLocation type="plasmid" evidence="7 8">
    <name>p319</name>
</geneLocation>
<dbReference type="KEGG" id="vcy:IX92_27990"/>
<evidence type="ECO:0000259" key="6">
    <source>
        <dbReference type="PROSITE" id="PS01124"/>
    </source>
</evidence>
<evidence type="ECO:0000256" key="5">
    <source>
        <dbReference type="SAM" id="Coils"/>
    </source>
</evidence>
<dbReference type="InterPro" id="IPR018062">
    <property type="entry name" value="HTH_AraC-typ_CS"/>
</dbReference>
<dbReference type="SUPFAM" id="SSF51215">
    <property type="entry name" value="Regulatory protein AraC"/>
    <property type="match status" value="1"/>
</dbReference>
<evidence type="ECO:0000256" key="2">
    <source>
        <dbReference type="ARBA" id="ARBA00023125"/>
    </source>
</evidence>
<dbReference type="GO" id="GO:0003700">
    <property type="term" value="F:DNA-binding transcription factor activity"/>
    <property type="evidence" value="ECO:0007669"/>
    <property type="project" value="InterPro"/>
</dbReference>
<dbReference type="SUPFAM" id="SSF46689">
    <property type="entry name" value="Homeodomain-like"/>
    <property type="match status" value="2"/>
</dbReference>
<dbReference type="Pfam" id="PF02311">
    <property type="entry name" value="AraC_binding"/>
    <property type="match status" value="1"/>
</dbReference>
<dbReference type="RefSeq" id="WP_021456971.1">
    <property type="nucleotide sequence ID" value="NZ_CP009620.1"/>
</dbReference>
<dbReference type="AlphaFoldDB" id="A0AAN0SHW2"/>
<proteinExistence type="predicted"/>
<dbReference type="Gene3D" id="2.60.120.10">
    <property type="entry name" value="Jelly Rolls"/>
    <property type="match status" value="1"/>
</dbReference>
<dbReference type="PANTHER" id="PTHR43280:SF28">
    <property type="entry name" value="HTH-TYPE TRANSCRIPTIONAL ACTIVATOR RHAS"/>
    <property type="match status" value="1"/>
</dbReference>
<dbReference type="InterPro" id="IPR014710">
    <property type="entry name" value="RmlC-like_jellyroll"/>
</dbReference>
<protein>
    <submittedName>
        <fullName evidence="7">AraC family transcriptional regulator</fullName>
    </submittedName>
</protein>
<evidence type="ECO:0000256" key="3">
    <source>
        <dbReference type="ARBA" id="ARBA00023159"/>
    </source>
</evidence>
<dbReference type="InterPro" id="IPR003313">
    <property type="entry name" value="AraC-bd"/>
</dbReference>
<evidence type="ECO:0000313" key="8">
    <source>
        <dbReference type="Proteomes" id="UP000030081"/>
    </source>
</evidence>
<dbReference type="Pfam" id="PF12833">
    <property type="entry name" value="HTH_18"/>
    <property type="match status" value="1"/>
</dbReference>
<dbReference type="SMART" id="SM00342">
    <property type="entry name" value="HTH_ARAC"/>
    <property type="match status" value="1"/>
</dbReference>
<keyword evidence="2" id="KW-0238">DNA-binding</keyword>
<keyword evidence="4" id="KW-0804">Transcription</keyword>